<protein>
    <submittedName>
        <fullName evidence="2">Uncharacterized protein</fullName>
    </submittedName>
</protein>
<keyword evidence="1" id="KW-0175">Coiled coil</keyword>
<gene>
    <name evidence="2" type="ORF">IV55_GL001752</name>
</gene>
<reference evidence="2 3" key="1">
    <citation type="journal article" date="2015" name="Genome Announc.">
        <title>Expanding the biotechnology potential of lactobacilli through comparative genomics of 213 strains and associated genera.</title>
        <authorList>
            <person name="Sun Z."/>
            <person name="Harris H.M."/>
            <person name="McCann A."/>
            <person name="Guo C."/>
            <person name="Argimon S."/>
            <person name="Zhang W."/>
            <person name="Yang X."/>
            <person name="Jeffery I.B."/>
            <person name="Cooney J.C."/>
            <person name="Kagawa T.F."/>
            <person name="Liu W."/>
            <person name="Song Y."/>
            <person name="Salvetti E."/>
            <person name="Wrobel A."/>
            <person name="Rasinkangas P."/>
            <person name="Parkhill J."/>
            <person name="Rea M.C."/>
            <person name="O'Sullivan O."/>
            <person name="Ritari J."/>
            <person name="Douillard F.P."/>
            <person name="Paul Ross R."/>
            <person name="Yang R."/>
            <person name="Briner A.E."/>
            <person name="Felis G.E."/>
            <person name="de Vos W.M."/>
            <person name="Barrangou R."/>
            <person name="Klaenhammer T.R."/>
            <person name="Caufield P.W."/>
            <person name="Cui Y."/>
            <person name="Zhang H."/>
            <person name="O'Toole P.W."/>
        </authorList>
    </citation>
    <scope>NUCLEOTIDE SEQUENCE [LARGE SCALE GENOMIC DNA]</scope>
    <source>
        <strain evidence="2 3">DSM 22696</strain>
    </source>
</reference>
<evidence type="ECO:0000313" key="2">
    <source>
        <dbReference type="EMBL" id="KRN96069.1"/>
    </source>
</evidence>
<proteinExistence type="predicted"/>
<sequence>MYLHLFLQFQRSDNMLANILAGLALAYAIWNDHKERQNKKLLADAQSRIQKTQQDLEEKTQEFNQKLGKINSSESILPHLYLNLSDDDIKNKGGKMIFGIWVRNVGQAAAVNIQMGYENNDQNLAGMLRSENDDQSFSLYDYLSATTALTGETVFLSFCIQKTDEMLDFYYFKLHYSDLAGRVYEQEFKFGYGNKFQNGYSLNQGSFQPKLIEDIV</sequence>
<evidence type="ECO:0000313" key="3">
    <source>
        <dbReference type="Proteomes" id="UP000051139"/>
    </source>
</evidence>
<dbReference type="STRING" id="348151.IV55_GL001752"/>
<comment type="caution">
    <text evidence="2">The sequence shown here is derived from an EMBL/GenBank/DDBJ whole genome shotgun (WGS) entry which is preliminary data.</text>
</comment>
<dbReference type="Proteomes" id="UP000051139">
    <property type="component" value="Unassembled WGS sequence"/>
</dbReference>
<feature type="coiled-coil region" evidence="1">
    <location>
        <begin position="42"/>
        <end position="69"/>
    </location>
</feature>
<name>A0A0R2L8B7_9LACO</name>
<dbReference type="PATRIC" id="fig|348151.3.peg.1803"/>
<keyword evidence="3" id="KW-1185">Reference proteome</keyword>
<evidence type="ECO:0000256" key="1">
    <source>
        <dbReference type="SAM" id="Coils"/>
    </source>
</evidence>
<dbReference type="EMBL" id="JQCB01000006">
    <property type="protein sequence ID" value="KRN96069.1"/>
    <property type="molecule type" value="Genomic_DNA"/>
</dbReference>
<accession>A0A0R2L8B7</accession>
<organism evidence="2 3">
    <name type="scientific">Furfurilactobacillus siliginis</name>
    <dbReference type="NCBI Taxonomy" id="348151"/>
    <lineage>
        <taxon>Bacteria</taxon>
        <taxon>Bacillati</taxon>
        <taxon>Bacillota</taxon>
        <taxon>Bacilli</taxon>
        <taxon>Lactobacillales</taxon>
        <taxon>Lactobacillaceae</taxon>
        <taxon>Furfurilactobacillus</taxon>
    </lineage>
</organism>
<dbReference type="AlphaFoldDB" id="A0A0R2L8B7"/>